<accession>A0AAX0L9H4</accession>
<dbReference type="Gene3D" id="1.10.760.10">
    <property type="entry name" value="Cytochrome c-like domain"/>
    <property type="match status" value="1"/>
</dbReference>
<dbReference type="GO" id="GO:0009055">
    <property type="term" value="F:electron transfer activity"/>
    <property type="evidence" value="ECO:0007669"/>
    <property type="project" value="InterPro"/>
</dbReference>
<gene>
    <name evidence="2" type="ORF">BFG04_05480</name>
</gene>
<comment type="caution">
    <text evidence="2">The sequence shown here is derived from an EMBL/GenBank/DDBJ whole genome shotgun (WGS) entry which is preliminary data.</text>
</comment>
<dbReference type="RefSeq" id="WP_069632763.1">
    <property type="nucleotide sequence ID" value="NZ_CP012546.1"/>
</dbReference>
<feature type="chain" id="PRO_5043734982" description="Molybdopterin-containing oxidoreductase I, DMSO/TMAO/BSO reductase family, monoheme c-type cytochrome" evidence="1">
    <location>
        <begin position="19"/>
        <end position="177"/>
    </location>
</feature>
<dbReference type="GO" id="GO:0020037">
    <property type="term" value="F:heme binding"/>
    <property type="evidence" value="ECO:0007669"/>
    <property type="project" value="InterPro"/>
</dbReference>
<evidence type="ECO:0008006" key="4">
    <source>
        <dbReference type="Google" id="ProtNLM"/>
    </source>
</evidence>
<protein>
    <recommendedName>
        <fullName evidence="4">Molybdopterin-containing oxidoreductase I, DMSO/TMAO/BSO reductase family, monoheme c-type cytochrome</fullName>
    </recommendedName>
</protein>
<evidence type="ECO:0000256" key="1">
    <source>
        <dbReference type="SAM" id="SignalP"/>
    </source>
</evidence>
<organism evidence="2 3">
    <name type="scientific">Campylobacter pinnipediorum subsp. pinnipediorum</name>
    <dbReference type="NCBI Taxonomy" id="1660067"/>
    <lineage>
        <taxon>Bacteria</taxon>
        <taxon>Pseudomonadati</taxon>
        <taxon>Campylobacterota</taxon>
        <taxon>Epsilonproteobacteria</taxon>
        <taxon>Campylobacterales</taxon>
        <taxon>Campylobacteraceae</taxon>
        <taxon>Campylobacter</taxon>
    </lineage>
</organism>
<dbReference type="AlphaFoldDB" id="A0AAX0L9H4"/>
<evidence type="ECO:0000313" key="2">
    <source>
        <dbReference type="EMBL" id="OPA75891.1"/>
    </source>
</evidence>
<keyword evidence="1" id="KW-0732">Signal</keyword>
<evidence type="ECO:0000313" key="3">
    <source>
        <dbReference type="Proteomes" id="UP000189728"/>
    </source>
</evidence>
<reference evidence="2 3" key="1">
    <citation type="submission" date="2016-08" db="EMBL/GenBank/DDBJ databases">
        <title>Campylobacter species from sea mammals.</title>
        <authorList>
            <person name="Gilbert M.J."/>
            <person name="Byrne B.A."/>
            <person name="Zomer A.L."/>
            <person name="Wagenaar J.A."/>
        </authorList>
    </citation>
    <scope>NUCLEOTIDE SEQUENCE [LARGE SCALE GENOMIC DNA]</scope>
    <source>
        <strain evidence="2 3">1105248</strain>
    </source>
</reference>
<dbReference type="EMBL" id="MCRK01000041">
    <property type="protein sequence ID" value="OPA75891.1"/>
    <property type="molecule type" value="Genomic_DNA"/>
</dbReference>
<sequence>MKKLIAILAIFLANFAFAQTMYINNIKADLMDPQTKKVVGEIYEGTSVEVLKKDGDMSLVQISGEVSDTDKKVIALKKEPFFVFYKLNDKDAKSKDTFLIKTKELTDDELTSWEEIDLTYYDTCSSCHAAHKPKEHLMSEWEAYLLAMQTFAKINDKEKDRILRYLQAFAKDGVVKE</sequence>
<dbReference type="Proteomes" id="UP000189728">
    <property type="component" value="Unassembled WGS sequence"/>
</dbReference>
<dbReference type="InterPro" id="IPR036909">
    <property type="entry name" value="Cyt_c-like_dom_sf"/>
</dbReference>
<name>A0AAX0L9H4_9BACT</name>
<proteinExistence type="predicted"/>
<feature type="signal peptide" evidence="1">
    <location>
        <begin position="1"/>
        <end position="18"/>
    </location>
</feature>